<evidence type="ECO:0000256" key="1">
    <source>
        <dbReference type="ARBA" id="ARBA00004442"/>
    </source>
</evidence>
<keyword evidence="4" id="KW-0472">Membrane</keyword>
<dbReference type="Pfam" id="PF07980">
    <property type="entry name" value="SusD_RagB"/>
    <property type="match status" value="1"/>
</dbReference>
<dbReference type="InterPro" id="IPR033985">
    <property type="entry name" value="SusD-like_N"/>
</dbReference>
<name>A0A366KL88_9SPHI</name>
<evidence type="ECO:0000256" key="4">
    <source>
        <dbReference type="ARBA" id="ARBA00023136"/>
    </source>
</evidence>
<dbReference type="RefSeq" id="WP_113951937.1">
    <property type="nucleotide sequence ID" value="NZ_QNQU01000038.1"/>
</dbReference>
<evidence type="ECO:0000256" key="2">
    <source>
        <dbReference type="ARBA" id="ARBA00006275"/>
    </source>
</evidence>
<gene>
    <name evidence="8" type="ORF">DRW42_26805</name>
</gene>
<comment type="similarity">
    <text evidence="2">Belongs to the SusD family.</text>
</comment>
<dbReference type="GO" id="GO:0009279">
    <property type="term" value="C:cell outer membrane"/>
    <property type="evidence" value="ECO:0007669"/>
    <property type="project" value="UniProtKB-SubCell"/>
</dbReference>
<dbReference type="InterPro" id="IPR011990">
    <property type="entry name" value="TPR-like_helical_dom_sf"/>
</dbReference>
<comment type="caution">
    <text evidence="8">The sequence shown here is derived from an EMBL/GenBank/DDBJ whole genome shotgun (WGS) entry which is preliminary data.</text>
</comment>
<keyword evidence="9" id="KW-1185">Reference proteome</keyword>
<evidence type="ECO:0000259" key="6">
    <source>
        <dbReference type="Pfam" id="PF07980"/>
    </source>
</evidence>
<dbReference type="Proteomes" id="UP000252081">
    <property type="component" value="Unassembled WGS sequence"/>
</dbReference>
<sequence length="596" mass="66505">MRRKFYIINIIAVAIFSLAACKKSSFLDRKTETLTEDKVFADSALTIGFVNDMYAYTGQDIVLQRAGYIATTGSNDWACFDEQTSLALSYYSTPQTGVIQGTYTASNYSLNNYWTTYYKKIRQASLFLQNVGKTPISAVRKNRLIAEARYLRAFFYVALIRFYGGVQLMPDVPLNADDILISKRNTYKECVDYAVAELDEAAKGLPNALAQEAAEYGHATKGAALALKARMLLTAASPLFNGKSHSTDATLLPYITYSATYNAALWQKAADALKAVIDLPDYALVEDNVTRPGHGFWKMFIKGRKNSEVITPFVVSSGAVSFLGGTNFESYRFPRSRQSTTYTFCNPTESAVENFGTKEGKAIDDPTSGYSPNNPYVNRDPRFYFSIIYNQAPLWKSGSGTTLVPVDIYFNKATNALAADGIQAYYTKTGYYSRKMANDSTGTSASIERCLPVIRLAEMYMGYAEALNELGQTEQAVSWLVKIRKRAGITAGSDNRYGIVAGISQTAFRTLLQKESVAEFFSEGHFWYDTRRWRTAEVTESKNIMQTYISKETNGTFTYDRTKLALSVNWQPRAYLAPIPQTEIDKSATLLQNPGW</sequence>
<organism evidence="8 9">
    <name type="scientific">Pedobacter miscanthi</name>
    <dbReference type="NCBI Taxonomy" id="2259170"/>
    <lineage>
        <taxon>Bacteria</taxon>
        <taxon>Pseudomonadati</taxon>
        <taxon>Bacteroidota</taxon>
        <taxon>Sphingobacteriia</taxon>
        <taxon>Sphingobacteriales</taxon>
        <taxon>Sphingobacteriaceae</taxon>
        <taxon>Pedobacter</taxon>
    </lineage>
</organism>
<dbReference type="EMBL" id="QNQU01000038">
    <property type="protein sequence ID" value="RBQ02425.1"/>
    <property type="molecule type" value="Genomic_DNA"/>
</dbReference>
<evidence type="ECO:0000313" key="8">
    <source>
        <dbReference type="EMBL" id="RBQ02425.1"/>
    </source>
</evidence>
<evidence type="ECO:0008006" key="10">
    <source>
        <dbReference type="Google" id="ProtNLM"/>
    </source>
</evidence>
<proteinExistence type="inferred from homology"/>
<keyword evidence="3" id="KW-0732">Signal</keyword>
<dbReference type="Pfam" id="PF14322">
    <property type="entry name" value="SusD-like_3"/>
    <property type="match status" value="1"/>
</dbReference>
<feature type="domain" description="SusD-like N-terminal" evidence="7">
    <location>
        <begin position="94"/>
        <end position="233"/>
    </location>
</feature>
<keyword evidence="5" id="KW-0998">Cell outer membrane</keyword>
<dbReference type="AlphaFoldDB" id="A0A366KL88"/>
<feature type="domain" description="RagB/SusD" evidence="6">
    <location>
        <begin position="336"/>
        <end position="596"/>
    </location>
</feature>
<dbReference type="InterPro" id="IPR012944">
    <property type="entry name" value="SusD_RagB_dom"/>
</dbReference>
<protein>
    <recommendedName>
        <fullName evidence="10">RagB/SusD family nutrient uptake outer membrane protein</fullName>
    </recommendedName>
</protein>
<evidence type="ECO:0000256" key="5">
    <source>
        <dbReference type="ARBA" id="ARBA00023237"/>
    </source>
</evidence>
<dbReference type="SUPFAM" id="SSF48452">
    <property type="entry name" value="TPR-like"/>
    <property type="match status" value="1"/>
</dbReference>
<accession>A0A366KL88</accession>
<evidence type="ECO:0000259" key="7">
    <source>
        <dbReference type="Pfam" id="PF14322"/>
    </source>
</evidence>
<evidence type="ECO:0000256" key="3">
    <source>
        <dbReference type="ARBA" id="ARBA00022729"/>
    </source>
</evidence>
<reference evidence="8 9" key="1">
    <citation type="submission" date="2018-07" db="EMBL/GenBank/DDBJ databases">
        <title>A draft genome of a endophytic bacteria, a new species of Pedobacter.</title>
        <authorList>
            <person name="Zhang Z.D."/>
            <person name="Chen Z.J."/>
        </authorList>
    </citation>
    <scope>NUCLEOTIDE SEQUENCE [LARGE SCALE GENOMIC DNA]</scope>
    <source>
        <strain evidence="8 9">RS10</strain>
    </source>
</reference>
<dbReference type="Gene3D" id="1.25.40.390">
    <property type="match status" value="1"/>
</dbReference>
<dbReference type="PROSITE" id="PS51257">
    <property type="entry name" value="PROKAR_LIPOPROTEIN"/>
    <property type="match status" value="1"/>
</dbReference>
<dbReference type="OrthoDB" id="5694214at2"/>
<comment type="subcellular location">
    <subcellularLocation>
        <location evidence="1">Cell outer membrane</location>
    </subcellularLocation>
</comment>
<evidence type="ECO:0000313" key="9">
    <source>
        <dbReference type="Proteomes" id="UP000252081"/>
    </source>
</evidence>